<evidence type="ECO:0000313" key="2">
    <source>
        <dbReference type="Proteomes" id="UP000595917"/>
    </source>
</evidence>
<dbReference type="Proteomes" id="UP000595917">
    <property type="component" value="Chromosome"/>
</dbReference>
<protein>
    <recommendedName>
        <fullName evidence="3">Flavodoxin-like fold domain-containing protein</fullName>
    </recommendedName>
</protein>
<name>A0A7T8B8U8_9SPIR</name>
<evidence type="ECO:0008006" key="3">
    <source>
        <dbReference type="Google" id="ProtNLM"/>
    </source>
</evidence>
<accession>A0A7T8B8U8</accession>
<dbReference type="RefSeq" id="WP_215625063.1">
    <property type="nucleotide sequence ID" value="NZ_CP067089.2"/>
</dbReference>
<keyword evidence="2" id="KW-1185">Reference proteome</keyword>
<dbReference type="SUPFAM" id="SSF52218">
    <property type="entry name" value="Flavoproteins"/>
    <property type="match status" value="1"/>
</dbReference>
<dbReference type="InterPro" id="IPR029039">
    <property type="entry name" value="Flavoprotein-like_sf"/>
</dbReference>
<organism evidence="1 2">
    <name type="scientific">Breznakiella homolactica</name>
    <dbReference type="NCBI Taxonomy" id="2798577"/>
    <lineage>
        <taxon>Bacteria</taxon>
        <taxon>Pseudomonadati</taxon>
        <taxon>Spirochaetota</taxon>
        <taxon>Spirochaetia</taxon>
        <taxon>Spirochaetales</taxon>
        <taxon>Breznakiellaceae</taxon>
        <taxon>Breznakiella</taxon>
    </lineage>
</organism>
<proteinExistence type="predicted"/>
<dbReference type="KEGG" id="bhc:JFL75_12475"/>
<gene>
    <name evidence="1" type="ORF">JFL75_12475</name>
</gene>
<reference evidence="1" key="1">
    <citation type="submission" date="2021-01" db="EMBL/GenBank/DDBJ databases">
        <title>Description of Breznakiella homolactica.</title>
        <authorList>
            <person name="Song Y."/>
            <person name="Brune A."/>
        </authorList>
    </citation>
    <scope>NUCLEOTIDE SEQUENCE</scope>
    <source>
        <strain evidence="1">RmG30</strain>
    </source>
</reference>
<dbReference type="AlphaFoldDB" id="A0A7T8B8U8"/>
<sequence>MNTFIINGSPRGKAGNTELFIRQFIAGMSTPPEVGYAAGADPSELAENAAGYTTLLVFMPLYVHAMPGIVLKFFEKLKPAAPGQRMGFVVQAGFIEGAQARFLKRYCGLLAERLGYDYLGMVTKGDAAGVSMLPDFFSRKLFRLLNTLGRRYEETGRFDEAAAAELAGTYQLSKNEARLYGFLAGIGVSHIFWKKFWRDNGVSGRGMDRPFLA</sequence>
<dbReference type="EMBL" id="CP067089">
    <property type="protein sequence ID" value="QQO07757.1"/>
    <property type="molecule type" value="Genomic_DNA"/>
</dbReference>
<evidence type="ECO:0000313" key="1">
    <source>
        <dbReference type="EMBL" id="QQO07757.1"/>
    </source>
</evidence>